<dbReference type="PANTHER" id="PTHR20958:SF6">
    <property type="entry name" value="GLYCINE N-ACYLTRANSFERASE-LIKE PROTEIN"/>
    <property type="match status" value="1"/>
</dbReference>
<reference evidence="2" key="1">
    <citation type="submission" date="2016-03" db="EMBL/GenBank/DDBJ databases">
        <authorList>
            <person name="Guldener U."/>
        </authorList>
    </citation>
    <scope>NUCLEOTIDE SEQUENCE [LARGE SCALE GENOMIC DNA]</scope>
</reference>
<dbReference type="SUPFAM" id="SSF55729">
    <property type="entry name" value="Acyl-CoA N-acyltransferases (Nat)"/>
    <property type="match status" value="1"/>
</dbReference>
<dbReference type="Gene3D" id="3.40.630.30">
    <property type="match status" value="1"/>
</dbReference>
<evidence type="ECO:0000313" key="2">
    <source>
        <dbReference type="Proteomes" id="UP000177625"/>
    </source>
</evidence>
<sequence>MLSKLEEGQDSVSEATFSALSNHLPTSIALYRRLQFMNMQGGKTANSHVLSLFECPEIFTVAYLDFSRGPETEMWIYSSTERLPGGEIEARCQRQILEILERMRFIESSYVVANGARLTPGIVFIGSLHEKTLNFLEERQRVNSVSEPFLKYVFKSVNLPPAIAFKDGDLDYSEIRKRDIPLVLSRSPIPRKERTVVLFPSVAIAVDDEPVAWGFLGADASLTSLHVEEGRRGQGLAKAVATKLFLDKASIYGPEKLYHADVGTKNLQSQGVCKSLGGKADFCVHWAWIRL</sequence>
<evidence type="ECO:0008006" key="3">
    <source>
        <dbReference type="Google" id="ProtNLM"/>
    </source>
</evidence>
<dbReference type="AlphaFoldDB" id="A0A1E1ME79"/>
<dbReference type="InterPro" id="IPR053225">
    <property type="entry name" value="Acyl-CoA_N-acyltransferase"/>
</dbReference>
<dbReference type="PANTHER" id="PTHR20958">
    <property type="entry name" value="GLYCINE N-ACYLTRANSFERASE-LIKE PROTEIN"/>
    <property type="match status" value="1"/>
</dbReference>
<dbReference type="InterPro" id="IPR016181">
    <property type="entry name" value="Acyl_CoA_acyltransferase"/>
</dbReference>
<dbReference type="EMBL" id="FJVC01000281">
    <property type="protein sequence ID" value="CZT47368.1"/>
    <property type="molecule type" value="Genomic_DNA"/>
</dbReference>
<organism evidence="1 2">
    <name type="scientific">Rhynchosporium secalis</name>
    <name type="common">Barley scald fungus</name>
    <dbReference type="NCBI Taxonomy" id="38038"/>
    <lineage>
        <taxon>Eukaryota</taxon>
        <taxon>Fungi</taxon>
        <taxon>Dikarya</taxon>
        <taxon>Ascomycota</taxon>
        <taxon>Pezizomycotina</taxon>
        <taxon>Leotiomycetes</taxon>
        <taxon>Helotiales</taxon>
        <taxon>Ploettnerulaceae</taxon>
        <taxon>Rhynchosporium</taxon>
    </lineage>
</organism>
<proteinExistence type="predicted"/>
<protein>
    <recommendedName>
        <fullName evidence="3">N-acetyltransferase domain-containing protein</fullName>
    </recommendedName>
</protein>
<name>A0A1E1ME79_RHYSE</name>
<keyword evidence="2" id="KW-1185">Reference proteome</keyword>
<evidence type="ECO:0000313" key="1">
    <source>
        <dbReference type="EMBL" id="CZT47368.1"/>
    </source>
</evidence>
<dbReference type="Proteomes" id="UP000177625">
    <property type="component" value="Unassembled WGS sequence"/>
</dbReference>
<accession>A0A1E1ME79</accession>
<gene>
    <name evidence="1" type="ORF">RSE6_07919</name>
</gene>